<dbReference type="AlphaFoldDB" id="A0A2A2H6D8"/>
<name>A0A2A2H6D8_METBR</name>
<sequence length="121" mass="13677">MGPSFNLFPFLILSMIFIITGVFQIVEYYNKTVYFGVVAALLVAMWIDGLIQPIYPGANQTDTILYYLTLGIFTIVSAGYAYNIINTWEKIKKIIGHDKALKVNPNYIKALNNKYVDLTAI</sequence>
<organism evidence="2 3">
    <name type="scientific">Methanobacterium bryantii</name>
    <dbReference type="NCBI Taxonomy" id="2161"/>
    <lineage>
        <taxon>Archaea</taxon>
        <taxon>Methanobacteriati</taxon>
        <taxon>Methanobacteriota</taxon>
        <taxon>Methanomada group</taxon>
        <taxon>Methanobacteria</taxon>
        <taxon>Methanobacteriales</taxon>
        <taxon>Methanobacteriaceae</taxon>
        <taxon>Methanobacterium</taxon>
    </lineage>
</organism>
<feature type="transmembrane region" description="Helical" evidence="1">
    <location>
        <begin position="6"/>
        <end position="26"/>
    </location>
</feature>
<gene>
    <name evidence="2" type="ORF">ASJ80_11000</name>
</gene>
<dbReference type="Proteomes" id="UP000217784">
    <property type="component" value="Unassembled WGS sequence"/>
</dbReference>
<evidence type="ECO:0000256" key="1">
    <source>
        <dbReference type="SAM" id="Phobius"/>
    </source>
</evidence>
<feature type="transmembrane region" description="Helical" evidence="1">
    <location>
        <begin position="33"/>
        <end position="52"/>
    </location>
</feature>
<reference evidence="2 3" key="1">
    <citation type="journal article" date="2017" name="BMC Genomics">
        <title>Genomic analysis of methanogenic archaea reveals a shift towards energy conservation.</title>
        <authorList>
            <person name="Gilmore S.P."/>
            <person name="Henske J.K."/>
            <person name="Sexton J.A."/>
            <person name="Solomon K.V."/>
            <person name="Seppala S."/>
            <person name="Yoo J.I."/>
            <person name="Huyett L.M."/>
            <person name="Pressman A."/>
            <person name="Cogan J.Z."/>
            <person name="Kivenson V."/>
            <person name="Peng X."/>
            <person name="Tan Y."/>
            <person name="Valentine D.L."/>
            <person name="O'Malley M.A."/>
        </authorList>
    </citation>
    <scope>NUCLEOTIDE SEQUENCE [LARGE SCALE GENOMIC DNA]</scope>
    <source>
        <strain evidence="2 3">M.o.H.</strain>
    </source>
</reference>
<keyword evidence="1" id="KW-0812">Transmembrane</keyword>
<evidence type="ECO:0000313" key="3">
    <source>
        <dbReference type="Proteomes" id="UP000217784"/>
    </source>
</evidence>
<dbReference type="EMBL" id="LMVM01000012">
    <property type="protein sequence ID" value="PAV04830.1"/>
    <property type="molecule type" value="Genomic_DNA"/>
</dbReference>
<proteinExistence type="predicted"/>
<protein>
    <submittedName>
        <fullName evidence="2">Uncharacterized protein</fullName>
    </submittedName>
</protein>
<keyword evidence="1" id="KW-1133">Transmembrane helix</keyword>
<evidence type="ECO:0000313" key="2">
    <source>
        <dbReference type="EMBL" id="PAV04830.1"/>
    </source>
</evidence>
<keyword evidence="3" id="KW-1185">Reference proteome</keyword>
<accession>A0A2A2H6D8</accession>
<keyword evidence="1" id="KW-0472">Membrane</keyword>
<comment type="caution">
    <text evidence="2">The sequence shown here is derived from an EMBL/GenBank/DDBJ whole genome shotgun (WGS) entry which is preliminary data.</text>
</comment>
<feature type="transmembrane region" description="Helical" evidence="1">
    <location>
        <begin position="64"/>
        <end position="85"/>
    </location>
</feature>